<organism evidence="3 4">
    <name type="scientific">Haloterrigena gelatinilytica</name>
    <dbReference type="NCBI Taxonomy" id="2741724"/>
    <lineage>
        <taxon>Archaea</taxon>
        <taxon>Methanobacteriati</taxon>
        <taxon>Methanobacteriota</taxon>
        <taxon>Stenosarchaea group</taxon>
        <taxon>Halobacteria</taxon>
        <taxon>Halobacteriales</taxon>
        <taxon>Natrialbaceae</taxon>
        <taxon>Haloterrigena</taxon>
    </lineage>
</organism>
<dbReference type="PANTHER" id="PTHR10963">
    <property type="entry name" value="GLYCOSYL HYDROLASE-RELATED"/>
    <property type="match status" value="1"/>
</dbReference>
<dbReference type="Gene3D" id="2.60.120.200">
    <property type="match status" value="1"/>
</dbReference>
<dbReference type="OrthoDB" id="8638at2157"/>
<gene>
    <name evidence="3" type="ORF">HT576_22425</name>
</gene>
<proteinExistence type="inferred from homology"/>
<dbReference type="InterPro" id="IPR000757">
    <property type="entry name" value="Beta-glucanase-like"/>
</dbReference>
<dbReference type="RefSeq" id="WP_174703390.1">
    <property type="nucleotide sequence ID" value="NZ_JABURA010000003.1"/>
</dbReference>
<comment type="caution">
    <text evidence="3">The sequence shown here is derived from an EMBL/GenBank/DDBJ whole genome shotgun (WGS) entry which is preliminary data.</text>
</comment>
<reference evidence="3" key="1">
    <citation type="submission" date="2020-06" db="EMBL/GenBank/DDBJ databases">
        <title>Haloterrigena sp. nov., an extremely halophilic archaeon isolated from a saline sediment.</title>
        <authorList>
            <person name="Liu B.-B."/>
        </authorList>
    </citation>
    <scope>NUCLEOTIDE SEQUENCE</scope>
    <source>
        <strain evidence="3">SYSU A121-1</strain>
    </source>
</reference>
<dbReference type="GO" id="GO:0005975">
    <property type="term" value="P:carbohydrate metabolic process"/>
    <property type="evidence" value="ECO:0007669"/>
    <property type="project" value="InterPro"/>
</dbReference>
<evidence type="ECO:0000313" key="4">
    <source>
        <dbReference type="Proteomes" id="UP000728647"/>
    </source>
</evidence>
<comment type="similarity">
    <text evidence="1">Belongs to the glycosyl hydrolase 16 family.</text>
</comment>
<evidence type="ECO:0000313" key="3">
    <source>
        <dbReference type="EMBL" id="NUB93737.1"/>
    </source>
</evidence>
<protein>
    <submittedName>
        <fullName evidence="3">Family 16 glycosylhydrolase</fullName>
    </submittedName>
</protein>
<dbReference type="InterPro" id="IPR050546">
    <property type="entry name" value="Glycosyl_Hydrlase_16"/>
</dbReference>
<dbReference type="AlphaFoldDB" id="A0A8J8GTI6"/>
<accession>A0A8J8GTI6</accession>
<dbReference type="SUPFAM" id="SSF49899">
    <property type="entry name" value="Concanavalin A-like lectins/glucanases"/>
    <property type="match status" value="1"/>
</dbReference>
<dbReference type="PANTHER" id="PTHR10963:SF55">
    <property type="entry name" value="GLYCOSIDE HYDROLASE FAMILY 16 PROTEIN"/>
    <property type="match status" value="1"/>
</dbReference>
<feature type="domain" description="GH16" evidence="2">
    <location>
        <begin position="32"/>
        <end position="302"/>
    </location>
</feature>
<dbReference type="EMBL" id="JABURA010000003">
    <property type="protein sequence ID" value="NUB93737.1"/>
    <property type="molecule type" value="Genomic_DNA"/>
</dbReference>
<dbReference type="InterPro" id="IPR013320">
    <property type="entry name" value="ConA-like_dom_sf"/>
</dbReference>
<sequence>MTVNRFDGERFEEVSSIGHGETEASVKVRRDDSWEEIWPSVQPTGPDGEWELSVSDDFDQGTLDTDLWGINAGSDVDAFDDDAVTDPRLVTVADGTLTLTVESDGTGTDGVSQGVVSTYPGDEDYHATTGFATGNEPGVYVETRAKLAGPRNGLLPAFWMNGIEVGGWPPEIDIYELFMATDSPTTTRTDHSGHWATTEKPGDYEDAIGIGYQHDHGDDVTNEYHVYGAAWFRDRIEFYIDGSLTGTLDLLPMLNTMNDPDRSEMYLKFTTHVNRVGTADLDTSWTEETEIDYVRVWEFAGTPSNQPTPPSYTTLDTFTDGSIDGGWTDPNDGWRIDDNYANSGSHPLTNTANRDPIGWEGSPDFSPGITGTRLEYDFAFSDRAANRLNVRFGATGANDTQSYRLDILEDAVFLFETNDWDAISHDSSYRHGRNFAFHTAQIEFTEHNIRYEIRSPTGELLATDALYHTEGFGGGVPVFECEEGQVWIDEVRIAST</sequence>
<dbReference type="Proteomes" id="UP000728647">
    <property type="component" value="Unassembled WGS sequence"/>
</dbReference>
<dbReference type="PROSITE" id="PS51762">
    <property type="entry name" value="GH16_2"/>
    <property type="match status" value="1"/>
</dbReference>
<name>A0A8J8GTI6_9EURY</name>
<dbReference type="GO" id="GO:0004553">
    <property type="term" value="F:hydrolase activity, hydrolyzing O-glycosyl compounds"/>
    <property type="evidence" value="ECO:0007669"/>
    <property type="project" value="InterPro"/>
</dbReference>
<evidence type="ECO:0000256" key="1">
    <source>
        <dbReference type="ARBA" id="ARBA00006865"/>
    </source>
</evidence>
<evidence type="ECO:0000259" key="2">
    <source>
        <dbReference type="PROSITE" id="PS51762"/>
    </source>
</evidence>
<dbReference type="Pfam" id="PF00722">
    <property type="entry name" value="Glyco_hydro_16"/>
    <property type="match status" value="1"/>
</dbReference>